<evidence type="ECO:0000256" key="1">
    <source>
        <dbReference type="ARBA" id="ARBA00004651"/>
    </source>
</evidence>
<feature type="transmembrane region" description="Helical" evidence="7">
    <location>
        <begin position="155"/>
        <end position="173"/>
    </location>
</feature>
<dbReference type="SUPFAM" id="SSF161098">
    <property type="entry name" value="MetI-like"/>
    <property type="match status" value="1"/>
</dbReference>
<keyword evidence="10" id="KW-1185">Reference proteome</keyword>
<keyword evidence="3" id="KW-1003">Cell membrane</keyword>
<dbReference type="GO" id="GO:0055085">
    <property type="term" value="P:transmembrane transport"/>
    <property type="evidence" value="ECO:0007669"/>
    <property type="project" value="InterPro"/>
</dbReference>
<gene>
    <name evidence="9" type="ORF">BIV57_09880</name>
</gene>
<evidence type="ECO:0000256" key="2">
    <source>
        <dbReference type="ARBA" id="ARBA00022448"/>
    </source>
</evidence>
<dbReference type="Proteomes" id="UP000243342">
    <property type="component" value="Unassembled WGS sequence"/>
</dbReference>
<keyword evidence="5 7" id="KW-1133">Transmembrane helix</keyword>
<feature type="transmembrane region" description="Helical" evidence="7">
    <location>
        <begin position="205"/>
        <end position="229"/>
    </location>
</feature>
<dbReference type="STRING" id="1428644.BIV57_09880"/>
<dbReference type="Gene3D" id="1.10.3720.10">
    <property type="entry name" value="MetI-like"/>
    <property type="match status" value="1"/>
</dbReference>
<dbReference type="Pfam" id="PF00528">
    <property type="entry name" value="BPD_transp_1"/>
    <property type="match status" value="1"/>
</dbReference>
<evidence type="ECO:0000256" key="7">
    <source>
        <dbReference type="RuleBase" id="RU363032"/>
    </source>
</evidence>
<reference evidence="9 10" key="1">
    <citation type="submission" date="2016-10" db="EMBL/GenBank/DDBJ databases">
        <title>Genome sequence of Streptomyces gilvigriseus MUSC 26.</title>
        <authorList>
            <person name="Lee L.-H."/>
            <person name="Ser H.-L."/>
        </authorList>
    </citation>
    <scope>NUCLEOTIDE SEQUENCE [LARGE SCALE GENOMIC DNA]</scope>
    <source>
        <strain evidence="9 10">MUSC 26</strain>
    </source>
</reference>
<dbReference type="CDD" id="cd06261">
    <property type="entry name" value="TM_PBP2"/>
    <property type="match status" value="1"/>
</dbReference>
<dbReference type="PROSITE" id="PS50928">
    <property type="entry name" value="ABC_TM1"/>
    <property type="match status" value="1"/>
</dbReference>
<feature type="transmembrane region" description="Helical" evidence="7">
    <location>
        <begin position="86"/>
        <end position="110"/>
    </location>
</feature>
<comment type="similarity">
    <text evidence="7">Belongs to the binding-protein-dependent transport system permease family.</text>
</comment>
<evidence type="ECO:0000259" key="8">
    <source>
        <dbReference type="PROSITE" id="PS50928"/>
    </source>
</evidence>
<evidence type="ECO:0000256" key="6">
    <source>
        <dbReference type="ARBA" id="ARBA00023136"/>
    </source>
</evidence>
<name>A0A1J7BGI0_9ACTN</name>
<dbReference type="EMBL" id="MLCF01000045">
    <property type="protein sequence ID" value="OIV37669.1"/>
    <property type="molecule type" value="Genomic_DNA"/>
</dbReference>
<feature type="transmembrane region" description="Helical" evidence="7">
    <location>
        <begin position="27"/>
        <end position="50"/>
    </location>
</feature>
<keyword evidence="4 7" id="KW-0812">Transmembrane</keyword>
<dbReference type="InterPro" id="IPR000515">
    <property type="entry name" value="MetI-like"/>
</dbReference>
<evidence type="ECO:0000256" key="3">
    <source>
        <dbReference type="ARBA" id="ARBA00022475"/>
    </source>
</evidence>
<dbReference type="OrthoDB" id="9810086at2"/>
<evidence type="ECO:0000313" key="9">
    <source>
        <dbReference type="EMBL" id="OIV37669.1"/>
    </source>
</evidence>
<dbReference type="InterPro" id="IPR035906">
    <property type="entry name" value="MetI-like_sf"/>
</dbReference>
<keyword evidence="2 7" id="KW-0813">Transport</keyword>
<dbReference type="AlphaFoldDB" id="A0A1J7BGI0"/>
<dbReference type="PANTHER" id="PTHR43744">
    <property type="entry name" value="ABC TRANSPORTER PERMEASE PROTEIN MG189-RELATED-RELATED"/>
    <property type="match status" value="1"/>
</dbReference>
<dbReference type="PANTHER" id="PTHR43744:SF9">
    <property type="entry name" value="POLYGALACTURONAN_RHAMNOGALACTURONAN TRANSPORT SYSTEM PERMEASE PROTEIN YTCP"/>
    <property type="match status" value="1"/>
</dbReference>
<organism evidence="9 10">
    <name type="scientific">Mangrovactinospora gilvigrisea</name>
    <dbReference type="NCBI Taxonomy" id="1428644"/>
    <lineage>
        <taxon>Bacteria</taxon>
        <taxon>Bacillati</taxon>
        <taxon>Actinomycetota</taxon>
        <taxon>Actinomycetes</taxon>
        <taxon>Kitasatosporales</taxon>
        <taxon>Streptomycetaceae</taxon>
        <taxon>Mangrovactinospora</taxon>
    </lineage>
</organism>
<comment type="caution">
    <text evidence="9">The sequence shown here is derived from an EMBL/GenBank/DDBJ whole genome shotgun (WGS) entry which is preliminary data.</text>
</comment>
<evidence type="ECO:0000256" key="5">
    <source>
        <dbReference type="ARBA" id="ARBA00022989"/>
    </source>
</evidence>
<feature type="transmembrane region" description="Helical" evidence="7">
    <location>
        <begin position="271"/>
        <end position="290"/>
    </location>
</feature>
<dbReference type="RefSeq" id="WP_071656376.1">
    <property type="nucleotide sequence ID" value="NZ_MLCF01000045.1"/>
</dbReference>
<proteinExistence type="inferred from homology"/>
<feature type="domain" description="ABC transmembrane type-1" evidence="8">
    <location>
        <begin position="86"/>
        <end position="286"/>
    </location>
</feature>
<feature type="transmembrane region" description="Helical" evidence="7">
    <location>
        <begin position="122"/>
        <end position="143"/>
    </location>
</feature>
<sequence>MATLDGFREARAAWQEEPKAITKIGKAVALVVFSLLILIPFLEVLATSVASGDQITKNGGWVLWPEHPTFGAYSQILNGGVVTRSILVSIGITVVGTAISLFGTITLAYALGRPHFKLRRPLTLAVLFTFLFPTGMLPGYLVVKQLGLLNSYWSLILPVAINVFNLVVVRGFFQNIPEELYEQARIDGASEWQQMVRIVLPLSRAVIAVVGLFYAVSYWNSFFSAILYLNDSTKWPVQAVLQLYVTQGADLSGSTASTFSDSGSAQALQSTQMAVVVLATLPVLLAYPFVQRHFTKGVLTGAVKS</sequence>
<dbReference type="GO" id="GO:0005886">
    <property type="term" value="C:plasma membrane"/>
    <property type="evidence" value="ECO:0007669"/>
    <property type="project" value="UniProtKB-SubCell"/>
</dbReference>
<comment type="subcellular location">
    <subcellularLocation>
        <location evidence="1 7">Cell membrane</location>
        <topology evidence="1 7">Multi-pass membrane protein</topology>
    </subcellularLocation>
</comment>
<protein>
    <submittedName>
        <fullName evidence="9">ABC transporter permease</fullName>
    </submittedName>
</protein>
<keyword evidence="6 7" id="KW-0472">Membrane</keyword>
<evidence type="ECO:0000313" key="10">
    <source>
        <dbReference type="Proteomes" id="UP000243342"/>
    </source>
</evidence>
<accession>A0A1J7BGI0</accession>
<evidence type="ECO:0000256" key="4">
    <source>
        <dbReference type="ARBA" id="ARBA00022692"/>
    </source>
</evidence>